<dbReference type="Pfam" id="PF09339">
    <property type="entry name" value="HTH_IclR"/>
    <property type="match status" value="1"/>
</dbReference>
<dbReference type="InterPro" id="IPR036388">
    <property type="entry name" value="WH-like_DNA-bd_sf"/>
</dbReference>
<evidence type="ECO:0000313" key="5">
    <source>
        <dbReference type="Proteomes" id="UP000523863"/>
    </source>
</evidence>
<keyword evidence="2" id="KW-0804">Transcription</keyword>
<dbReference type="Proteomes" id="UP000523863">
    <property type="component" value="Unassembled WGS sequence"/>
</dbReference>
<feature type="domain" description="HTH iclR-type" evidence="3">
    <location>
        <begin position="18"/>
        <end position="78"/>
    </location>
</feature>
<dbReference type="Gene3D" id="3.30.450.40">
    <property type="match status" value="2"/>
</dbReference>
<dbReference type="PANTHER" id="PTHR30136:SF24">
    <property type="entry name" value="HTH-TYPE TRANSCRIPTIONAL REPRESSOR ALLR"/>
    <property type="match status" value="1"/>
</dbReference>
<dbReference type="SUPFAM" id="SSF46785">
    <property type="entry name" value="Winged helix' DNA-binding domain"/>
    <property type="match status" value="1"/>
</dbReference>
<protein>
    <submittedName>
        <fullName evidence="4">DNA-binding IclR family transcriptional regulator</fullName>
    </submittedName>
</protein>
<dbReference type="PROSITE" id="PS51077">
    <property type="entry name" value="HTH_ICLR"/>
    <property type="match status" value="1"/>
</dbReference>
<gene>
    <name evidence="4" type="ORF">BKA12_002105</name>
</gene>
<comment type="caution">
    <text evidence="4">The sequence shown here is derived from an EMBL/GenBank/DDBJ whole genome shotgun (WGS) entry which is preliminary data.</text>
</comment>
<evidence type="ECO:0000256" key="2">
    <source>
        <dbReference type="ARBA" id="ARBA00023163"/>
    </source>
</evidence>
<dbReference type="SUPFAM" id="SSF55781">
    <property type="entry name" value="GAF domain-like"/>
    <property type="match status" value="1"/>
</dbReference>
<dbReference type="AlphaFoldDB" id="A0A7W8YCG7"/>
<dbReference type="SMART" id="SM00346">
    <property type="entry name" value="HTH_ICLR"/>
    <property type="match status" value="1"/>
</dbReference>
<evidence type="ECO:0000313" key="4">
    <source>
        <dbReference type="EMBL" id="MBB5599025.1"/>
    </source>
</evidence>
<evidence type="ECO:0000259" key="3">
    <source>
        <dbReference type="PROSITE" id="PS51077"/>
    </source>
</evidence>
<dbReference type="GO" id="GO:0003700">
    <property type="term" value="F:DNA-binding transcription factor activity"/>
    <property type="evidence" value="ECO:0007669"/>
    <property type="project" value="TreeGrafter"/>
</dbReference>
<dbReference type="PANTHER" id="PTHR30136">
    <property type="entry name" value="HELIX-TURN-HELIX TRANSCRIPTIONAL REGULATOR, ICLR FAMILY"/>
    <property type="match status" value="1"/>
</dbReference>
<keyword evidence="5" id="KW-1185">Reference proteome</keyword>
<organism evidence="4 5">
    <name type="scientific">Neomicrococcus lactis</name>
    <dbReference type="NCBI Taxonomy" id="732241"/>
    <lineage>
        <taxon>Bacteria</taxon>
        <taxon>Bacillati</taxon>
        <taxon>Actinomycetota</taxon>
        <taxon>Actinomycetes</taxon>
        <taxon>Micrococcales</taxon>
        <taxon>Micrococcaceae</taxon>
        <taxon>Neomicrococcus</taxon>
    </lineage>
</organism>
<proteinExistence type="predicted"/>
<reference evidence="4 5" key="1">
    <citation type="submission" date="2020-08" db="EMBL/GenBank/DDBJ databases">
        <title>Sequencing the genomes of 1000 actinobacteria strains.</title>
        <authorList>
            <person name="Klenk H.-P."/>
        </authorList>
    </citation>
    <scope>NUCLEOTIDE SEQUENCE [LARGE SCALE GENOMIC DNA]</scope>
    <source>
        <strain evidence="4 5">DSM 23694</strain>
    </source>
</reference>
<dbReference type="InterPro" id="IPR029016">
    <property type="entry name" value="GAF-like_dom_sf"/>
</dbReference>
<dbReference type="GO" id="GO:0003677">
    <property type="term" value="F:DNA binding"/>
    <property type="evidence" value="ECO:0007669"/>
    <property type="project" value="UniProtKB-KW"/>
</dbReference>
<accession>A0A7W8YCG7</accession>
<keyword evidence="4" id="KW-0238">DNA-binding</keyword>
<evidence type="ECO:0000256" key="1">
    <source>
        <dbReference type="ARBA" id="ARBA00023015"/>
    </source>
</evidence>
<dbReference type="Gene3D" id="1.10.10.10">
    <property type="entry name" value="Winged helix-like DNA-binding domain superfamily/Winged helix DNA-binding domain"/>
    <property type="match status" value="1"/>
</dbReference>
<dbReference type="EMBL" id="JACHBL010000001">
    <property type="protein sequence ID" value="MBB5599025.1"/>
    <property type="molecule type" value="Genomic_DNA"/>
</dbReference>
<dbReference type="InterPro" id="IPR005471">
    <property type="entry name" value="Tscrpt_reg_IclR_N"/>
</dbReference>
<dbReference type="GO" id="GO:0045892">
    <property type="term" value="P:negative regulation of DNA-templated transcription"/>
    <property type="evidence" value="ECO:0007669"/>
    <property type="project" value="TreeGrafter"/>
</dbReference>
<name>A0A7W8YCG7_9MICC</name>
<keyword evidence="1" id="KW-0805">Transcription regulation</keyword>
<dbReference type="RefSeq" id="WP_183643557.1">
    <property type="nucleotide sequence ID" value="NZ_JACHBL010000001.1"/>
</dbReference>
<sequence length="234" mass="24402">MPSTPESPTPAASRTSGAQTLARGIDALKFIAAREGVTVVEVSEHLGVHRTVAYRLLNTLADALLVFRGPDGKYRGSFGLAQLAVSAYSNLREVALGPMQASSDALGVTVALIVSEGDIARAVLVVSPRNGAYHVVFTEGSTHPLDRGAAGHAISSLLPHGPSAHPEVIAASTRGYTKTFGEVEPHMYGFAVPLQLPHGGPAACLNVITTRSDIEHDAVARLQRAAQDMLVALG</sequence>
<dbReference type="InterPro" id="IPR050707">
    <property type="entry name" value="HTH_MetabolicPath_Reg"/>
</dbReference>
<dbReference type="InterPro" id="IPR036390">
    <property type="entry name" value="WH_DNA-bd_sf"/>
</dbReference>